<sequence length="108" mass="11672">MDTSLLAEVLLTRLAWSLPVAITATVIAVLALVRRDDGQWWKFVIAGCAALLLAQLVGLLGTTLLLANHDFHRFQWITSIPTLVLDVLALGLLAAGAFTGRRPTVTPR</sequence>
<dbReference type="EMBL" id="ALWX01000039">
    <property type="protein sequence ID" value="EKA61159.1"/>
    <property type="molecule type" value="Genomic_DNA"/>
</dbReference>
<organism evidence="2 3">
    <name type="scientific">Janibacter hoylei PVAS-1</name>
    <dbReference type="NCBI Taxonomy" id="1210046"/>
    <lineage>
        <taxon>Bacteria</taxon>
        <taxon>Bacillati</taxon>
        <taxon>Actinomycetota</taxon>
        <taxon>Actinomycetes</taxon>
        <taxon>Micrococcales</taxon>
        <taxon>Intrasporangiaceae</taxon>
        <taxon>Janibacter</taxon>
    </lineage>
</organism>
<keyword evidence="1" id="KW-1133">Transmembrane helix</keyword>
<evidence type="ECO:0000313" key="3">
    <source>
        <dbReference type="Proteomes" id="UP000004474"/>
    </source>
</evidence>
<reference evidence="2 3" key="1">
    <citation type="journal article" date="2012" name="J. Bacteriol.">
        <title>Genome Sequence of Janibacter hoylei MTCC8307, Isolated from the Stratospheric Air.</title>
        <authorList>
            <person name="Pawar S.P."/>
            <person name="Dhotre D.P."/>
            <person name="Shetty S.A."/>
            <person name="Chowdhury S.P."/>
            <person name="Chaudhari B.L."/>
            <person name="Shouche Y.S."/>
        </authorList>
    </citation>
    <scope>NUCLEOTIDE SEQUENCE [LARGE SCALE GENOMIC DNA]</scope>
    <source>
        <strain evidence="2 3">PVAS-1</strain>
    </source>
</reference>
<dbReference type="AlphaFoldDB" id="K1DXN8"/>
<protein>
    <submittedName>
        <fullName evidence="2">Uncharacterized protein</fullName>
    </submittedName>
</protein>
<feature type="transmembrane region" description="Helical" evidence="1">
    <location>
        <begin position="40"/>
        <end position="64"/>
    </location>
</feature>
<dbReference type="RefSeq" id="WP_007927248.1">
    <property type="nucleotide sequence ID" value="NZ_ALWX01000039.1"/>
</dbReference>
<dbReference type="STRING" id="1210046.B277_08799"/>
<evidence type="ECO:0000313" key="2">
    <source>
        <dbReference type="EMBL" id="EKA61159.1"/>
    </source>
</evidence>
<keyword evidence="1" id="KW-0472">Membrane</keyword>
<feature type="transmembrane region" description="Helical" evidence="1">
    <location>
        <begin position="14"/>
        <end position="33"/>
    </location>
</feature>
<comment type="caution">
    <text evidence="2">The sequence shown here is derived from an EMBL/GenBank/DDBJ whole genome shotgun (WGS) entry which is preliminary data.</text>
</comment>
<proteinExistence type="predicted"/>
<name>K1DXN8_9MICO</name>
<feature type="transmembrane region" description="Helical" evidence="1">
    <location>
        <begin position="76"/>
        <end position="98"/>
    </location>
</feature>
<gene>
    <name evidence="2" type="ORF">B277_08799</name>
</gene>
<accession>K1DXN8</accession>
<dbReference type="Proteomes" id="UP000004474">
    <property type="component" value="Unassembled WGS sequence"/>
</dbReference>
<evidence type="ECO:0000256" key="1">
    <source>
        <dbReference type="SAM" id="Phobius"/>
    </source>
</evidence>
<keyword evidence="1" id="KW-0812">Transmembrane</keyword>
<dbReference type="PATRIC" id="fig|1210046.3.peg.1683"/>